<reference evidence="2 3" key="1">
    <citation type="submission" date="2021-06" db="EMBL/GenBank/DDBJ databases">
        <title>Caerostris extrusa draft genome.</title>
        <authorList>
            <person name="Kono N."/>
            <person name="Arakawa K."/>
        </authorList>
    </citation>
    <scope>NUCLEOTIDE SEQUENCE [LARGE SCALE GENOMIC DNA]</scope>
</reference>
<accession>A0AAV4PQV2</accession>
<proteinExistence type="predicted"/>
<gene>
    <name evidence="2" type="ORF">CEXT_168971</name>
</gene>
<keyword evidence="3" id="KW-1185">Reference proteome</keyword>
<organism evidence="2 3">
    <name type="scientific">Caerostris extrusa</name>
    <name type="common">Bark spider</name>
    <name type="synonym">Caerostris bankana</name>
    <dbReference type="NCBI Taxonomy" id="172846"/>
    <lineage>
        <taxon>Eukaryota</taxon>
        <taxon>Metazoa</taxon>
        <taxon>Ecdysozoa</taxon>
        <taxon>Arthropoda</taxon>
        <taxon>Chelicerata</taxon>
        <taxon>Arachnida</taxon>
        <taxon>Araneae</taxon>
        <taxon>Araneomorphae</taxon>
        <taxon>Entelegynae</taxon>
        <taxon>Araneoidea</taxon>
        <taxon>Araneidae</taxon>
        <taxon>Caerostris</taxon>
    </lineage>
</organism>
<keyword evidence="1" id="KW-1133">Transmembrane helix</keyword>
<dbReference type="Proteomes" id="UP001054945">
    <property type="component" value="Unassembled WGS sequence"/>
</dbReference>
<dbReference type="AlphaFoldDB" id="A0AAV4PQV2"/>
<evidence type="ECO:0000313" key="2">
    <source>
        <dbReference type="EMBL" id="GIX98300.1"/>
    </source>
</evidence>
<comment type="caution">
    <text evidence="2">The sequence shown here is derived from an EMBL/GenBank/DDBJ whole genome shotgun (WGS) entry which is preliminary data.</text>
</comment>
<keyword evidence="1" id="KW-0472">Membrane</keyword>
<feature type="transmembrane region" description="Helical" evidence="1">
    <location>
        <begin position="45"/>
        <end position="64"/>
    </location>
</feature>
<sequence length="88" mass="9949">MDAYLVSEREMILFCGKTCGYFLMTTAVIMQTMSVLLIYNDSVSSGVILLLSSFPVLILSVYVMHSYSIRRNYVPIHIETTLEVSESI</sequence>
<dbReference type="EMBL" id="BPLR01004887">
    <property type="protein sequence ID" value="GIX98300.1"/>
    <property type="molecule type" value="Genomic_DNA"/>
</dbReference>
<evidence type="ECO:0000313" key="3">
    <source>
        <dbReference type="Proteomes" id="UP001054945"/>
    </source>
</evidence>
<feature type="transmembrane region" description="Helical" evidence="1">
    <location>
        <begin position="21"/>
        <end position="39"/>
    </location>
</feature>
<name>A0AAV4PQV2_CAEEX</name>
<evidence type="ECO:0000256" key="1">
    <source>
        <dbReference type="SAM" id="Phobius"/>
    </source>
</evidence>
<protein>
    <submittedName>
        <fullName evidence="2">Uncharacterized protein</fullName>
    </submittedName>
</protein>
<keyword evidence="1" id="KW-0812">Transmembrane</keyword>